<dbReference type="RefSeq" id="WP_034221312.1">
    <property type="nucleotide sequence ID" value="NZ_AXCW01000003.1"/>
</dbReference>
<gene>
    <name evidence="8" type="ORF">N866_10095</name>
</gene>
<evidence type="ECO:0000256" key="5">
    <source>
        <dbReference type="SAM" id="MobiDB-lite"/>
    </source>
</evidence>
<dbReference type="PANTHER" id="PTHR47816">
    <property type="entry name" value="RIBOSOMAL RNA SMALL SUBUNIT METHYLTRANSFERASE C"/>
    <property type="match status" value="1"/>
</dbReference>
<dbReference type="GO" id="GO:0006364">
    <property type="term" value="P:rRNA processing"/>
    <property type="evidence" value="ECO:0007669"/>
    <property type="project" value="UniProtKB-KW"/>
</dbReference>
<name>A0A021W1F1_9CELL</name>
<dbReference type="InterPro" id="IPR029063">
    <property type="entry name" value="SAM-dependent_MTases_sf"/>
</dbReference>
<keyword evidence="2" id="KW-0698">rRNA processing</keyword>
<evidence type="ECO:0000259" key="6">
    <source>
        <dbReference type="Pfam" id="PF05175"/>
    </source>
</evidence>
<comment type="caution">
    <text evidence="8">The sequence shown here is derived from an EMBL/GenBank/DDBJ whole genome shotgun (WGS) entry which is preliminary data.</text>
</comment>
<dbReference type="InterPro" id="IPR058679">
    <property type="entry name" value="RlmG_N"/>
</dbReference>
<dbReference type="SUPFAM" id="SSF53335">
    <property type="entry name" value="S-adenosyl-L-methionine-dependent methyltransferases"/>
    <property type="match status" value="1"/>
</dbReference>
<dbReference type="CDD" id="cd02440">
    <property type="entry name" value="AdoMet_MTases"/>
    <property type="match status" value="1"/>
</dbReference>
<dbReference type="Pfam" id="PF26049">
    <property type="entry name" value="RLMG_N"/>
    <property type="match status" value="1"/>
</dbReference>
<dbReference type="EMBL" id="AXCW01000003">
    <property type="protein sequence ID" value="EYR65157.1"/>
    <property type="molecule type" value="Genomic_DNA"/>
</dbReference>
<dbReference type="GO" id="GO:0008757">
    <property type="term" value="F:S-adenosylmethionine-dependent methyltransferase activity"/>
    <property type="evidence" value="ECO:0007669"/>
    <property type="project" value="InterPro"/>
</dbReference>
<keyword evidence="3 8" id="KW-0489">Methyltransferase</keyword>
<dbReference type="InterPro" id="IPR046977">
    <property type="entry name" value="RsmC/RlmG"/>
</dbReference>
<evidence type="ECO:0000256" key="2">
    <source>
        <dbReference type="ARBA" id="ARBA00022552"/>
    </source>
</evidence>
<dbReference type="InterPro" id="IPR002052">
    <property type="entry name" value="DNA_methylase_N6_adenine_CS"/>
</dbReference>
<dbReference type="Gene3D" id="3.40.50.150">
    <property type="entry name" value="Vaccinia Virus protein VP39"/>
    <property type="match status" value="2"/>
</dbReference>
<protein>
    <submittedName>
        <fullName evidence="8">SAM-dependent methyltransferase</fullName>
    </submittedName>
</protein>
<dbReference type="PANTHER" id="PTHR47816:SF5">
    <property type="entry name" value="RIBOSOMAL RNA LARGE SUBUNIT METHYLTRANSFERASE G"/>
    <property type="match status" value="1"/>
</dbReference>
<accession>A0A021W1F1</accession>
<dbReference type="Pfam" id="PF05175">
    <property type="entry name" value="MTS"/>
    <property type="match status" value="1"/>
</dbReference>
<evidence type="ECO:0000313" key="9">
    <source>
        <dbReference type="Proteomes" id="UP000019753"/>
    </source>
</evidence>
<dbReference type="GO" id="GO:0008170">
    <property type="term" value="F:N-methyltransferase activity"/>
    <property type="evidence" value="ECO:0007669"/>
    <property type="project" value="UniProtKB-ARBA"/>
</dbReference>
<feature type="domain" description="Methyltransferase small" evidence="6">
    <location>
        <begin position="228"/>
        <end position="397"/>
    </location>
</feature>
<feature type="domain" description="RlmG N-terminal" evidence="7">
    <location>
        <begin position="19"/>
        <end position="196"/>
    </location>
</feature>
<evidence type="ECO:0000259" key="7">
    <source>
        <dbReference type="Pfam" id="PF26049"/>
    </source>
</evidence>
<keyword evidence="1" id="KW-0963">Cytoplasm</keyword>
<dbReference type="AlphaFoldDB" id="A0A021W1F1"/>
<sequence length="402" mass="41666">MTTPPDAPRPTQATAFSFDALRRAPDVEAPDLVAVDATDRLLLDEAAAALATAGPGEVVVVGDRYGALTLGAVALHGATGVRVHQDELTGELALAANAERAGLVTPSSTDALFTQLPFTPDLVRGARVILLQLPRSLDALDDVAALVAAHAAPDVVLLAGGRVKHMTPAMNGVLGRHFAELQARLARQKSRVLVATGPRRPDDDATATAGDTRWGTPARHHDADLDLVVCAYPGAFAGARVDLGTRALAPFVERAVPDAASAVDLGCGTGVLATLLARTHPGAQVLATDVSAAAAASAHATAAANGVADRVTVRRDHGLASVPDASVDLVVLNPPFHTGAAVHTGIARHLFAEAGRALRPGGELWAVWNSHLQYRPVLERLVGPTRQVHRNPTFTVTASRRA</sequence>
<reference evidence="8 9" key="1">
    <citation type="submission" date="2014-01" db="EMBL/GenBank/DDBJ databases">
        <title>Actinotalea ferrariae CF5-4.</title>
        <authorList>
            <person name="Chen F."/>
            <person name="Li Y."/>
            <person name="Wang G."/>
        </authorList>
    </citation>
    <scope>NUCLEOTIDE SEQUENCE [LARGE SCALE GENOMIC DNA]</scope>
    <source>
        <strain evidence="8 9">CF5-4</strain>
    </source>
</reference>
<evidence type="ECO:0000256" key="3">
    <source>
        <dbReference type="ARBA" id="ARBA00022603"/>
    </source>
</evidence>
<keyword evidence="9" id="KW-1185">Reference proteome</keyword>
<feature type="region of interest" description="Disordered" evidence="5">
    <location>
        <begin position="196"/>
        <end position="215"/>
    </location>
</feature>
<organism evidence="8 9">
    <name type="scientific">Actinotalea ferrariae CF5-4</name>
    <dbReference type="NCBI Taxonomy" id="948458"/>
    <lineage>
        <taxon>Bacteria</taxon>
        <taxon>Bacillati</taxon>
        <taxon>Actinomycetota</taxon>
        <taxon>Actinomycetes</taxon>
        <taxon>Micrococcales</taxon>
        <taxon>Cellulomonadaceae</taxon>
        <taxon>Actinotalea</taxon>
    </lineage>
</organism>
<evidence type="ECO:0000256" key="1">
    <source>
        <dbReference type="ARBA" id="ARBA00022490"/>
    </source>
</evidence>
<dbReference type="InterPro" id="IPR007848">
    <property type="entry name" value="Small_mtfrase_dom"/>
</dbReference>
<dbReference type="GO" id="GO:0032259">
    <property type="term" value="P:methylation"/>
    <property type="evidence" value="ECO:0007669"/>
    <property type="project" value="UniProtKB-KW"/>
</dbReference>
<dbReference type="Proteomes" id="UP000019753">
    <property type="component" value="Unassembled WGS sequence"/>
</dbReference>
<keyword evidence="4 8" id="KW-0808">Transferase</keyword>
<evidence type="ECO:0000256" key="4">
    <source>
        <dbReference type="ARBA" id="ARBA00022679"/>
    </source>
</evidence>
<proteinExistence type="predicted"/>
<evidence type="ECO:0000313" key="8">
    <source>
        <dbReference type="EMBL" id="EYR65157.1"/>
    </source>
</evidence>
<dbReference type="GO" id="GO:0003676">
    <property type="term" value="F:nucleic acid binding"/>
    <property type="evidence" value="ECO:0007669"/>
    <property type="project" value="InterPro"/>
</dbReference>
<dbReference type="PROSITE" id="PS00092">
    <property type="entry name" value="N6_MTASE"/>
    <property type="match status" value="1"/>
</dbReference>